<name>A0A7W8JW47_9DEIO</name>
<proteinExistence type="predicted"/>
<dbReference type="AlphaFoldDB" id="A0A7W8JW47"/>
<dbReference type="InterPro" id="IPR013783">
    <property type="entry name" value="Ig-like_fold"/>
</dbReference>
<protein>
    <recommendedName>
        <fullName evidence="4">Bacterial Ig-like domain-containing protein</fullName>
    </recommendedName>
</protein>
<sequence length="185" mass="18647">MTVGSPASGAEVSGAGFTLSGTGTAGQTFEVLEYGVSIGSFTVGASGTWTHAVPAPGEGEKTYVIRSAADEEVASVPVTVQAASVSAQGAACTQPLSVSLEDGETVTAPYRFGGKGSGSAYIVTVKRGRRTVGHKTVRLGAGCGWSFTSNPGVRAGRASSVTYEVRPAEDSASDAPEARLTVNVR</sequence>
<dbReference type="EMBL" id="JACHFL010000009">
    <property type="protein sequence ID" value="MBB5364310.1"/>
    <property type="molecule type" value="Genomic_DNA"/>
</dbReference>
<reference evidence="2 3" key="1">
    <citation type="submission" date="2020-08" db="EMBL/GenBank/DDBJ databases">
        <title>Genomic Encyclopedia of Type Strains, Phase IV (KMG-IV): sequencing the most valuable type-strain genomes for metagenomic binning, comparative biology and taxonomic classification.</title>
        <authorList>
            <person name="Goeker M."/>
        </authorList>
    </citation>
    <scope>NUCLEOTIDE SEQUENCE [LARGE SCALE GENOMIC DNA]</scope>
    <source>
        <strain evidence="2 3">DSM 27939</strain>
    </source>
</reference>
<dbReference type="Proteomes" id="UP000552709">
    <property type="component" value="Unassembled WGS sequence"/>
</dbReference>
<evidence type="ECO:0008006" key="4">
    <source>
        <dbReference type="Google" id="ProtNLM"/>
    </source>
</evidence>
<organism evidence="2 3">
    <name type="scientific">Deinococcus humi</name>
    <dbReference type="NCBI Taxonomy" id="662880"/>
    <lineage>
        <taxon>Bacteria</taxon>
        <taxon>Thermotogati</taxon>
        <taxon>Deinococcota</taxon>
        <taxon>Deinococci</taxon>
        <taxon>Deinococcales</taxon>
        <taxon>Deinococcaceae</taxon>
        <taxon>Deinococcus</taxon>
    </lineage>
</organism>
<keyword evidence="3" id="KW-1185">Reference proteome</keyword>
<evidence type="ECO:0000313" key="2">
    <source>
        <dbReference type="EMBL" id="MBB5364310.1"/>
    </source>
</evidence>
<evidence type="ECO:0000313" key="3">
    <source>
        <dbReference type="Proteomes" id="UP000552709"/>
    </source>
</evidence>
<evidence type="ECO:0000256" key="1">
    <source>
        <dbReference type="SAM" id="MobiDB-lite"/>
    </source>
</evidence>
<feature type="region of interest" description="Disordered" evidence="1">
    <location>
        <begin position="166"/>
        <end position="185"/>
    </location>
</feature>
<gene>
    <name evidence="2" type="ORF">HNQ08_003418</name>
</gene>
<dbReference type="RefSeq" id="WP_184134515.1">
    <property type="nucleotide sequence ID" value="NZ_JACHFL010000009.1"/>
</dbReference>
<comment type="caution">
    <text evidence="2">The sequence shown here is derived from an EMBL/GenBank/DDBJ whole genome shotgun (WGS) entry which is preliminary data.</text>
</comment>
<dbReference type="Gene3D" id="2.60.40.10">
    <property type="entry name" value="Immunoglobulins"/>
    <property type="match status" value="1"/>
</dbReference>
<accession>A0A7W8JW47</accession>